<dbReference type="InterPro" id="IPR017853">
    <property type="entry name" value="GH"/>
</dbReference>
<dbReference type="Pfam" id="PF08924">
    <property type="entry name" value="Rv2525c_GlyHyd-like"/>
    <property type="match status" value="1"/>
</dbReference>
<dbReference type="SUPFAM" id="SSF47090">
    <property type="entry name" value="PGBD-like"/>
    <property type="match status" value="2"/>
</dbReference>
<feature type="domain" description="Rv2525c-like glycoside hydrolase-like" evidence="1">
    <location>
        <begin position="310"/>
        <end position="484"/>
    </location>
</feature>
<dbReference type="GO" id="GO:0016787">
    <property type="term" value="F:hydrolase activity"/>
    <property type="evidence" value="ECO:0007669"/>
    <property type="project" value="UniProtKB-KW"/>
</dbReference>
<evidence type="ECO:0000259" key="1">
    <source>
        <dbReference type="Pfam" id="PF08924"/>
    </source>
</evidence>
<dbReference type="InterPro" id="IPR036365">
    <property type="entry name" value="PGBD-like_sf"/>
</dbReference>
<organism evidence="2 3">
    <name type="scientific">Kineothrix sedimenti</name>
    <dbReference type="NCBI Taxonomy" id="3123317"/>
    <lineage>
        <taxon>Bacteria</taxon>
        <taxon>Bacillati</taxon>
        <taxon>Bacillota</taxon>
        <taxon>Clostridia</taxon>
        <taxon>Lachnospirales</taxon>
        <taxon>Lachnospiraceae</taxon>
        <taxon>Kineothrix</taxon>
    </lineage>
</organism>
<keyword evidence="2" id="KW-0378">Hydrolase</keyword>
<dbReference type="Gene3D" id="3.20.20.80">
    <property type="entry name" value="Glycosidases"/>
    <property type="match status" value="1"/>
</dbReference>
<dbReference type="Proteomes" id="UP001451571">
    <property type="component" value="Chromosome"/>
</dbReference>
<dbReference type="InterPro" id="IPR015020">
    <property type="entry name" value="Rv2525c-like_Glyco_Hydro-like"/>
</dbReference>
<name>A0ABZ3ES19_9FIRM</name>
<keyword evidence="3" id="KW-1185">Reference proteome</keyword>
<evidence type="ECO:0000313" key="2">
    <source>
        <dbReference type="EMBL" id="XAH73028.1"/>
    </source>
</evidence>
<dbReference type="EMBL" id="CP146256">
    <property type="protein sequence ID" value="XAH73028.1"/>
    <property type="molecule type" value="Genomic_DNA"/>
</dbReference>
<dbReference type="CDD" id="cd06418">
    <property type="entry name" value="GH25_BacA-like"/>
    <property type="match status" value="1"/>
</dbReference>
<accession>A0ABZ3ES19</accession>
<dbReference type="RefSeq" id="WP_342756638.1">
    <property type="nucleotide sequence ID" value="NZ_CP146256.1"/>
</dbReference>
<gene>
    <name evidence="2" type="ORF">V6984_16165</name>
</gene>
<proteinExistence type="predicted"/>
<evidence type="ECO:0000313" key="3">
    <source>
        <dbReference type="Proteomes" id="UP001451571"/>
    </source>
</evidence>
<protein>
    <submittedName>
        <fullName evidence="2">Glycoside hydrolase domain-containing protein</fullName>
    </submittedName>
</protein>
<sequence>MDSRVQEVQIWLGDTFPSYFYYDENGQNSGSFPIEPDGMTGNTTVKALIMALQIHLNLKPDGLWGNGTSSACPTINDSTNNVTLVKILQGGFICKGYNPGPFDGVMGTSTKSAIKSFKADLGFANGTETMEASYFKSLLTTDPTIVTNTTDVYIRIAQQYLNANYSNLYLSSLGFIPTSGHFERKTSKALIYAFQSIINTTPDGALGPNTFNKMPSISVGSSNVALIKLLQCALTCNQFHVNNINGVYDQHVASKVTEFQIFMCLDIDPLVTLGAVNRRTWGALLWSKGDMDRAANAADTRYQLTAVQAQSLYNDGIRYIGRYLTKVSGGFDKNLTEQEISNIQNTGLKIFPLFQENNASATDFTYRTGYDSWNKAVKAATKLRIPSCTIYFCVDFDATEAQAKGTVKQYFQGINDAKKANSSIYKVGIYSARNTCSVICSANLAVNSFVSNMSTGYSGNLGFLMPENWSFDQYATGSYIASDGSRIDLDRVIASGRDLGVETTGEIGDEPIVSRLEDVYWECFPNADAESCVLSVLYYLWHKKYTDLEFNVTLVSNPIFADYMTANHPDLAAELEPYIKKTGYIILKDSSGRLIELHHLAAVISAYLNPPVLIPAEWYGWAGDLATAIKEIKILKDNLEPRGEYLGDIRHARDRIGRMEVGDDVQMNYCDIFGDADGFAIHTLIRAILSKSLKEHVLTGSFYQYYADEHTNRMTYLLNNMGAGSYSIAEVTDYLYYYFINPKQDLLMRTKAGIEGEGILANWTIIKACCQAFVEFIIHDWKNY</sequence>
<reference evidence="2 3" key="1">
    <citation type="submission" date="2024-02" db="EMBL/GenBank/DDBJ databases">
        <title>Bacterial strain from lacustrine sediment.</title>
        <authorList>
            <person name="Petit C."/>
            <person name="Fadhlaoui K."/>
        </authorList>
    </citation>
    <scope>NUCLEOTIDE SEQUENCE [LARGE SCALE GENOMIC DNA]</scope>
    <source>
        <strain evidence="2 3">IPX-CK</strain>
    </source>
</reference>
<dbReference type="SUPFAM" id="SSF51445">
    <property type="entry name" value="(Trans)glycosidases"/>
    <property type="match status" value="1"/>
</dbReference>
<dbReference type="InterPro" id="IPR036366">
    <property type="entry name" value="PGBDSf"/>
</dbReference>
<dbReference type="Gene3D" id="1.10.101.10">
    <property type="entry name" value="PGBD-like superfamily/PGBD"/>
    <property type="match status" value="2"/>
</dbReference>